<organism evidence="1 2">
    <name type="scientific">Mikania micrantha</name>
    <name type="common">bitter vine</name>
    <dbReference type="NCBI Taxonomy" id="192012"/>
    <lineage>
        <taxon>Eukaryota</taxon>
        <taxon>Viridiplantae</taxon>
        <taxon>Streptophyta</taxon>
        <taxon>Embryophyta</taxon>
        <taxon>Tracheophyta</taxon>
        <taxon>Spermatophyta</taxon>
        <taxon>Magnoliopsida</taxon>
        <taxon>eudicotyledons</taxon>
        <taxon>Gunneridae</taxon>
        <taxon>Pentapetalae</taxon>
        <taxon>asterids</taxon>
        <taxon>campanulids</taxon>
        <taxon>Asterales</taxon>
        <taxon>Asteraceae</taxon>
        <taxon>Asteroideae</taxon>
        <taxon>Heliantheae alliance</taxon>
        <taxon>Eupatorieae</taxon>
        <taxon>Mikania</taxon>
    </lineage>
</organism>
<dbReference type="Proteomes" id="UP000326396">
    <property type="component" value="Linkage Group LG6"/>
</dbReference>
<reference evidence="1 2" key="1">
    <citation type="submission" date="2019-05" db="EMBL/GenBank/DDBJ databases">
        <title>Mikania micrantha, genome provides insights into the molecular mechanism of rapid growth.</title>
        <authorList>
            <person name="Liu B."/>
        </authorList>
    </citation>
    <scope>NUCLEOTIDE SEQUENCE [LARGE SCALE GENOMIC DNA]</scope>
    <source>
        <strain evidence="1">NLD-2019</strain>
        <tissue evidence="1">Leaf</tissue>
    </source>
</reference>
<sequence length="110" mass="12835">MMNVGENRVQNGVLDCPESKNEEKFLSIELLDSSRYEKARLRVLRDNEAPRYLPTGSIFIEQEQNTPKGTRYGSHGYLEQNILRTYNSISYHIVELELYDLTSFVLTFQI</sequence>
<accession>A0A5N6M836</accession>
<keyword evidence="2" id="KW-1185">Reference proteome</keyword>
<proteinExistence type="predicted"/>
<protein>
    <submittedName>
        <fullName evidence="1">Uncharacterized protein</fullName>
    </submittedName>
</protein>
<dbReference type="AlphaFoldDB" id="A0A5N6M836"/>
<name>A0A5N6M836_9ASTR</name>
<dbReference type="EMBL" id="SZYD01000016">
    <property type="protein sequence ID" value="KAD3336607.1"/>
    <property type="molecule type" value="Genomic_DNA"/>
</dbReference>
<comment type="caution">
    <text evidence="1">The sequence shown here is derived from an EMBL/GenBank/DDBJ whole genome shotgun (WGS) entry which is preliminary data.</text>
</comment>
<evidence type="ECO:0000313" key="1">
    <source>
        <dbReference type="EMBL" id="KAD3336607.1"/>
    </source>
</evidence>
<evidence type="ECO:0000313" key="2">
    <source>
        <dbReference type="Proteomes" id="UP000326396"/>
    </source>
</evidence>
<gene>
    <name evidence="1" type="ORF">E3N88_32126</name>
</gene>